<dbReference type="OrthoDB" id="9981366at2"/>
<keyword evidence="1" id="KW-0812">Transmembrane</keyword>
<dbReference type="EMBL" id="LT669839">
    <property type="protein sequence ID" value="SHD78278.1"/>
    <property type="molecule type" value="Genomic_DNA"/>
</dbReference>
<feature type="transmembrane region" description="Helical" evidence="1">
    <location>
        <begin position="270"/>
        <end position="289"/>
    </location>
</feature>
<evidence type="ECO:0000313" key="2">
    <source>
        <dbReference type="EMBL" id="SHD78278.1"/>
    </source>
</evidence>
<organism evidence="2 3">
    <name type="scientific">[Clostridium] ultunense Esp</name>
    <dbReference type="NCBI Taxonomy" id="1288971"/>
    <lineage>
        <taxon>Bacteria</taxon>
        <taxon>Bacillati</taxon>
        <taxon>Bacillota</taxon>
        <taxon>Tissierellia</taxon>
        <taxon>Tissierellales</taxon>
        <taxon>Tepidimicrobiaceae</taxon>
        <taxon>Schnuerera</taxon>
    </lineage>
</organism>
<keyword evidence="1" id="KW-0472">Membrane</keyword>
<keyword evidence="1" id="KW-1133">Transmembrane helix</keyword>
<reference evidence="2 3" key="1">
    <citation type="submission" date="2016-11" db="EMBL/GenBank/DDBJ databases">
        <authorList>
            <person name="Manzoor S."/>
        </authorList>
    </citation>
    <scope>NUCLEOTIDE SEQUENCE [LARGE SCALE GENOMIC DNA]</scope>
    <source>
        <strain evidence="2">Clostridium ultunense strain Esp</strain>
    </source>
</reference>
<evidence type="ECO:0008006" key="4">
    <source>
        <dbReference type="Google" id="ProtNLM"/>
    </source>
</evidence>
<proteinExistence type="predicted"/>
<accession>A0A1M4PRZ7</accession>
<dbReference type="Proteomes" id="UP000245423">
    <property type="component" value="Chromosome 1"/>
</dbReference>
<protein>
    <recommendedName>
        <fullName evidence="4">ABC3 transporter permease protein domain-containing protein</fullName>
    </recommendedName>
</protein>
<evidence type="ECO:0000313" key="3">
    <source>
        <dbReference type="Proteomes" id="UP000245423"/>
    </source>
</evidence>
<evidence type="ECO:0000256" key="1">
    <source>
        <dbReference type="SAM" id="Phobius"/>
    </source>
</evidence>
<keyword evidence="3" id="KW-1185">Reference proteome</keyword>
<dbReference type="AlphaFoldDB" id="A0A1M4PRZ7"/>
<sequence>MYFLDFAPNMVSNKYKNTGSLSSLEEKIGSFDNMRVEIFGIEDEKFKELALERGLNPDDCVGNKVILLNTMGDDFDIPVSDMKDIKFLKDDVNELSLSEYENFIEIEGTRTRGHEFTLNVEDKIDTPLFDYTVMKHCLNVYMPKSQYIELFHNFLRIADLDQYEYISVKTDNIEEIQESINNTSMEYFKVDDYFLESKIDEKNLVKKRNIIGSVLAIFLSMFFVVIGFSNSYFSFYNLFLKRKDEFLLYKSIGMDKKLLESILEQEKRKILFSFIFSMPFIVLAVTYIMSKIFTIFRPIDFLLNLNYLFILVIVGYIFIIYISISKMYNKYKKEIIEG</sequence>
<feature type="transmembrane region" description="Helical" evidence="1">
    <location>
        <begin position="301"/>
        <end position="324"/>
    </location>
</feature>
<gene>
    <name evidence="2" type="ORF">CUESP1_2949</name>
</gene>
<dbReference type="RefSeq" id="WP_025642353.1">
    <property type="nucleotide sequence ID" value="NZ_LT669839.1"/>
</dbReference>
<feature type="transmembrane region" description="Helical" evidence="1">
    <location>
        <begin position="210"/>
        <end position="233"/>
    </location>
</feature>
<name>A0A1M4PRZ7_9FIRM</name>